<dbReference type="OrthoDB" id="3398769at2759"/>
<feature type="chain" id="PRO_5004067478" evidence="1">
    <location>
        <begin position="17"/>
        <end position="273"/>
    </location>
</feature>
<feature type="signal peptide" evidence="1">
    <location>
        <begin position="1"/>
        <end position="16"/>
    </location>
</feature>
<evidence type="ECO:0000256" key="1">
    <source>
        <dbReference type="SAM" id="SignalP"/>
    </source>
</evidence>
<keyword evidence="1" id="KW-0732">Signal</keyword>
<dbReference type="RefSeq" id="XP_040628252.1">
    <property type="nucleotide sequence ID" value="XM_040772841.1"/>
</dbReference>
<evidence type="ECO:0000313" key="3">
    <source>
        <dbReference type="Proteomes" id="UP000030653"/>
    </source>
</evidence>
<name>M5FZN9_DACPD</name>
<dbReference type="HOGENOM" id="CLU_1019502_0_0_1"/>
<accession>M5FZN9</accession>
<dbReference type="AlphaFoldDB" id="M5FZN9"/>
<evidence type="ECO:0000313" key="2">
    <source>
        <dbReference type="EMBL" id="EJU01355.1"/>
    </source>
</evidence>
<reference evidence="2 3" key="1">
    <citation type="journal article" date="2012" name="Science">
        <title>The Paleozoic origin of enzymatic lignin decomposition reconstructed from 31 fungal genomes.</title>
        <authorList>
            <person name="Floudas D."/>
            <person name="Binder M."/>
            <person name="Riley R."/>
            <person name="Barry K."/>
            <person name="Blanchette R.A."/>
            <person name="Henrissat B."/>
            <person name="Martinez A.T."/>
            <person name="Otillar R."/>
            <person name="Spatafora J.W."/>
            <person name="Yadav J.S."/>
            <person name="Aerts A."/>
            <person name="Benoit I."/>
            <person name="Boyd A."/>
            <person name="Carlson A."/>
            <person name="Copeland A."/>
            <person name="Coutinho P.M."/>
            <person name="de Vries R.P."/>
            <person name="Ferreira P."/>
            <person name="Findley K."/>
            <person name="Foster B."/>
            <person name="Gaskell J."/>
            <person name="Glotzer D."/>
            <person name="Gorecki P."/>
            <person name="Heitman J."/>
            <person name="Hesse C."/>
            <person name="Hori C."/>
            <person name="Igarashi K."/>
            <person name="Jurgens J.A."/>
            <person name="Kallen N."/>
            <person name="Kersten P."/>
            <person name="Kohler A."/>
            <person name="Kuees U."/>
            <person name="Kumar T.K.A."/>
            <person name="Kuo A."/>
            <person name="LaButti K."/>
            <person name="Larrondo L.F."/>
            <person name="Lindquist E."/>
            <person name="Ling A."/>
            <person name="Lombard V."/>
            <person name="Lucas S."/>
            <person name="Lundell T."/>
            <person name="Martin R."/>
            <person name="McLaughlin D.J."/>
            <person name="Morgenstern I."/>
            <person name="Morin E."/>
            <person name="Murat C."/>
            <person name="Nagy L.G."/>
            <person name="Nolan M."/>
            <person name="Ohm R.A."/>
            <person name="Patyshakuliyeva A."/>
            <person name="Rokas A."/>
            <person name="Ruiz-Duenas F.J."/>
            <person name="Sabat G."/>
            <person name="Salamov A."/>
            <person name="Samejima M."/>
            <person name="Schmutz J."/>
            <person name="Slot J.C."/>
            <person name="St John F."/>
            <person name="Stenlid J."/>
            <person name="Sun H."/>
            <person name="Sun S."/>
            <person name="Syed K."/>
            <person name="Tsang A."/>
            <person name="Wiebenga A."/>
            <person name="Young D."/>
            <person name="Pisabarro A."/>
            <person name="Eastwood D.C."/>
            <person name="Martin F."/>
            <person name="Cullen D."/>
            <person name="Grigoriev I.V."/>
            <person name="Hibbett D.S."/>
        </authorList>
    </citation>
    <scope>NUCLEOTIDE SEQUENCE [LARGE SCALE GENOMIC DNA]</scope>
    <source>
        <strain evidence="2 3">DJM-731 SS1</strain>
    </source>
</reference>
<proteinExistence type="predicted"/>
<dbReference type="Proteomes" id="UP000030653">
    <property type="component" value="Unassembled WGS sequence"/>
</dbReference>
<sequence>MTYLYVFLFLATLCLAAPFDVRPRAGPSGQVLTPVGGTTITQLGGVLEFAYQPVTEAMNPGYATQYVNLFIWNEDTDIITPLAVGLSTPDEEEDAIVSGLITANFSFAAGGVCGNNLQLVVYEYQTGTEAPTDGFQSAAPYFAVIDCFNNGSAITSLGHDGGNWNSPAEGSTIGLHRDSELLSYSAQSGEIFFTYSMDIDVQQNTSPIDDESTWKPVIHHLSGYFAPWGAAYFSPLHWGFIGGVRLRTTVYDMLYNDWTSGTNYLNVTVVDTY</sequence>
<organism evidence="2 3">
    <name type="scientific">Dacryopinax primogenitus (strain DJM 731)</name>
    <name type="common">Brown rot fungus</name>
    <dbReference type="NCBI Taxonomy" id="1858805"/>
    <lineage>
        <taxon>Eukaryota</taxon>
        <taxon>Fungi</taxon>
        <taxon>Dikarya</taxon>
        <taxon>Basidiomycota</taxon>
        <taxon>Agaricomycotina</taxon>
        <taxon>Dacrymycetes</taxon>
        <taxon>Dacrymycetales</taxon>
        <taxon>Dacrymycetaceae</taxon>
        <taxon>Dacryopinax</taxon>
    </lineage>
</organism>
<gene>
    <name evidence="2" type="ORF">DACRYDRAFT_22517</name>
</gene>
<protein>
    <submittedName>
        <fullName evidence="2">Uncharacterized protein</fullName>
    </submittedName>
</protein>
<dbReference type="EMBL" id="JH795864">
    <property type="protein sequence ID" value="EJU01355.1"/>
    <property type="molecule type" value="Genomic_DNA"/>
</dbReference>
<dbReference type="GeneID" id="63687903"/>
<keyword evidence="3" id="KW-1185">Reference proteome</keyword>